<dbReference type="EMBL" id="CADEPM010000005">
    <property type="protein sequence ID" value="CAB3406737.1"/>
    <property type="molecule type" value="Genomic_DNA"/>
</dbReference>
<accession>A0A8S1ESU5</accession>
<reference evidence="8 9" key="1">
    <citation type="submission" date="2020-04" db="EMBL/GenBank/DDBJ databases">
        <authorList>
            <person name="Laetsch R D."/>
            <person name="Stevens L."/>
            <person name="Kumar S."/>
            <person name="Blaxter L. M."/>
        </authorList>
    </citation>
    <scope>NUCLEOTIDE SEQUENCE [LARGE SCALE GENOMIC DNA]</scope>
</reference>
<feature type="transmembrane region" description="Helical" evidence="7">
    <location>
        <begin position="69"/>
        <end position="89"/>
    </location>
</feature>
<dbReference type="GO" id="GO:0004930">
    <property type="term" value="F:G protein-coupled receptor activity"/>
    <property type="evidence" value="ECO:0007669"/>
    <property type="project" value="TreeGrafter"/>
</dbReference>
<dbReference type="OrthoDB" id="10027388at2759"/>
<evidence type="ECO:0008006" key="10">
    <source>
        <dbReference type="Google" id="ProtNLM"/>
    </source>
</evidence>
<protein>
    <recommendedName>
        <fullName evidence="10">Transmembrane protein adipocyte-associated 1 homolog</fullName>
    </recommendedName>
</protein>
<comment type="caution">
    <text evidence="8">The sequence shown here is derived from an EMBL/GenBank/DDBJ whole genome shotgun (WGS) entry which is preliminary data.</text>
</comment>
<dbReference type="PANTHER" id="PTHR15876">
    <property type="entry name" value="TRANSMEMBRANE PROTEIN ADIPOCYTE-ASSOCIATED 1"/>
    <property type="match status" value="1"/>
</dbReference>
<dbReference type="GO" id="GO:0005886">
    <property type="term" value="C:plasma membrane"/>
    <property type="evidence" value="ECO:0007669"/>
    <property type="project" value="TreeGrafter"/>
</dbReference>
<name>A0A8S1ESU5_9PELO</name>
<dbReference type="PANTHER" id="PTHR15876:SF8">
    <property type="entry name" value="TRANSMEMBRANE PROTEIN ADIPOCYTE-ASSOCIATED 1"/>
    <property type="match status" value="1"/>
</dbReference>
<evidence type="ECO:0000256" key="1">
    <source>
        <dbReference type="ARBA" id="ARBA00004141"/>
    </source>
</evidence>
<feature type="transmembrane region" description="Helical" evidence="7">
    <location>
        <begin position="256"/>
        <end position="279"/>
    </location>
</feature>
<dbReference type="Pfam" id="PF10160">
    <property type="entry name" value="Tmemb_40"/>
    <property type="match status" value="1"/>
</dbReference>
<evidence type="ECO:0000313" key="9">
    <source>
        <dbReference type="Proteomes" id="UP000494206"/>
    </source>
</evidence>
<organism evidence="8 9">
    <name type="scientific">Caenorhabditis bovis</name>
    <dbReference type="NCBI Taxonomy" id="2654633"/>
    <lineage>
        <taxon>Eukaryota</taxon>
        <taxon>Metazoa</taxon>
        <taxon>Ecdysozoa</taxon>
        <taxon>Nematoda</taxon>
        <taxon>Chromadorea</taxon>
        <taxon>Rhabditida</taxon>
        <taxon>Rhabditina</taxon>
        <taxon>Rhabditomorpha</taxon>
        <taxon>Rhabditoidea</taxon>
        <taxon>Rhabditidae</taxon>
        <taxon>Peloderinae</taxon>
        <taxon>Caenorhabditis</taxon>
    </lineage>
</organism>
<evidence type="ECO:0000256" key="7">
    <source>
        <dbReference type="SAM" id="Phobius"/>
    </source>
</evidence>
<evidence type="ECO:0000256" key="4">
    <source>
        <dbReference type="ARBA" id="ARBA00022989"/>
    </source>
</evidence>
<gene>
    <name evidence="8" type="ORF">CBOVIS_LOCUS8766</name>
</gene>
<dbReference type="AlphaFoldDB" id="A0A8S1ESU5"/>
<feature type="transmembrane region" description="Helical" evidence="7">
    <location>
        <begin position="174"/>
        <end position="196"/>
    </location>
</feature>
<keyword evidence="9" id="KW-1185">Reference proteome</keyword>
<evidence type="ECO:0000256" key="3">
    <source>
        <dbReference type="ARBA" id="ARBA00022692"/>
    </source>
</evidence>
<proteinExistence type="inferred from homology"/>
<feature type="transmembrane region" description="Helical" evidence="7">
    <location>
        <begin position="220"/>
        <end position="244"/>
    </location>
</feature>
<feature type="transmembrane region" description="Helical" evidence="7">
    <location>
        <begin position="285"/>
        <end position="307"/>
    </location>
</feature>
<feature type="transmembrane region" description="Helical" evidence="7">
    <location>
        <begin position="146"/>
        <end position="167"/>
    </location>
</feature>
<feature type="region of interest" description="Disordered" evidence="6">
    <location>
        <begin position="1"/>
        <end position="21"/>
    </location>
</feature>
<comment type="similarity">
    <text evidence="2">Belongs to the UPF0359 family.</text>
</comment>
<evidence type="ECO:0000256" key="5">
    <source>
        <dbReference type="ARBA" id="ARBA00023136"/>
    </source>
</evidence>
<evidence type="ECO:0000256" key="6">
    <source>
        <dbReference type="SAM" id="MobiDB-lite"/>
    </source>
</evidence>
<feature type="transmembrane region" description="Helical" evidence="7">
    <location>
        <begin position="109"/>
        <end position="126"/>
    </location>
</feature>
<keyword evidence="3 7" id="KW-0812">Transmembrane</keyword>
<evidence type="ECO:0000313" key="8">
    <source>
        <dbReference type="EMBL" id="CAB3406737.1"/>
    </source>
</evidence>
<dbReference type="Proteomes" id="UP000494206">
    <property type="component" value="Unassembled WGS sequence"/>
</dbReference>
<keyword evidence="5 7" id="KW-0472">Membrane</keyword>
<comment type="subcellular location">
    <subcellularLocation>
        <location evidence="1">Membrane</location>
        <topology evidence="1">Multi-pass membrane protein</topology>
    </subcellularLocation>
</comment>
<keyword evidence="4 7" id="KW-1133">Transmembrane helix</keyword>
<evidence type="ECO:0000256" key="2">
    <source>
        <dbReference type="ARBA" id="ARBA00010125"/>
    </source>
</evidence>
<sequence length="427" mass="48645">MSVIFQQNPGTSLGATSSSSNLTDFDESVSLVDILLPNVSSMLIDAETHRLISGMCRDVFFLRNETIRIRYWDLAILIPNLIFLIFLLAKCRVMCSRTLIRNDPVFRSFFILAYISSIMNIVRSFYSMTISVTNPPEHTIDQSLWFAIKFVYLTAELCVLSFALLFGHFDNIKNLGIAIFVTLMISVPHTAVQMLLEMRLVPTDSIYNAYFDVDADLTTIFWIFSSMFVSMIYLIYMFVALVFCRKFTKLPSRPSFVVFCVFMISLNILQALGAVLLLLKSFDGFCFVAFSTYAYFFSYSPILYFAFLRKKLNIPPNNSSGMFMYRKHEDEFGELPESYFPRFSGLISSSYDDLFDYSRDRRFGQYSTADYLVTNTPLISSAGTVESTVTAKTCHDESEQLFDTLSTARHLKGLGPQGSLVFADTLK</sequence>
<dbReference type="InterPro" id="IPR018781">
    <property type="entry name" value="TPRA1/CAND2/CAND8"/>
</dbReference>